<evidence type="ECO:0000313" key="2">
    <source>
        <dbReference type="Proteomes" id="UP000499080"/>
    </source>
</evidence>
<keyword evidence="2" id="KW-1185">Reference proteome</keyword>
<proteinExistence type="predicted"/>
<comment type="caution">
    <text evidence="1">The sequence shown here is derived from an EMBL/GenBank/DDBJ whole genome shotgun (WGS) entry which is preliminary data.</text>
</comment>
<dbReference type="EMBL" id="BGPR01000029">
    <property type="protein sequence ID" value="GBL82665.1"/>
    <property type="molecule type" value="Genomic_DNA"/>
</dbReference>
<protein>
    <submittedName>
        <fullName evidence="1">Uncharacterized protein</fullName>
    </submittedName>
</protein>
<dbReference type="AlphaFoldDB" id="A0A4Y2AU06"/>
<accession>A0A4Y2AU06</accession>
<reference evidence="1 2" key="1">
    <citation type="journal article" date="2019" name="Sci. Rep.">
        <title>Orb-weaving spider Araneus ventricosus genome elucidates the spidroin gene catalogue.</title>
        <authorList>
            <person name="Kono N."/>
            <person name="Nakamura H."/>
            <person name="Ohtoshi R."/>
            <person name="Moran D.A.P."/>
            <person name="Shinohara A."/>
            <person name="Yoshida Y."/>
            <person name="Fujiwara M."/>
            <person name="Mori M."/>
            <person name="Tomita M."/>
            <person name="Arakawa K."/>
        </authorList>
    </citation>
    <scope>NUCLEOTIDE SEQUENCE [LARGE SCALE GENOMIC DNA]</scope>
</reference>
<organism evidence="1 2">
    <name type="scientific">Araneus ventricosus</name>
    <name type="common">Orbweaver spider</name>
    <name type="synonym">Epeira ventricosa</name>
    <dbReference type="NCBI Taxonomy" id="182803"/>
    <lineage>
        <taxon>Eukaryota</taxon>
        <taxon>Metazoa</taxon>
        <taxon>Ecdysozoa</taxon>
        <taxon>Arthropoda</taxon>
        <taxon>Chelicerata</taxon>
        <taxon>Arachnida</taxon>
        <taxon>Araneae</taxon>
        <taxon>Araneomorphae</taxon>
        <taxon>Entelegynae</taxon>
        <taxon>Araneoidea</taxon>
        <taxon>Araneidae</taxon>
        <taxon>Araneus</taxon>
    </lineage>
</organism>
<sequence length="113" mass="12867">MTEELESEEKVNGFCPLVVLITNIIQTLADQWALKQQISFCDLTGDEDFPGFPPSEAQMWVSFPVSPPGRQYTKELCQTFIQVLPRCSESVCPKENVTIPFYRESLILGFKVF</sequence>
<gene>
    <name evidence="1" type="ORF">AVEN_263735_1</name>
</gene>
<evidence type="ECO:0000313" key="1">
    <source>
        <dbReference type="EMBL" id="GBL82665.1"/>
    </source>
</evidence>
<dbReference type="Proteomes" id="UP000499080">
    <property type="component" value="Unassembled WGS sequence"/>
</dbReference>
<name>A0A4Y2AU06_ARAVE</name>